<evidence type="ECO:0000313" key="5">
    <source>
        <dbReference type="Proteomes" id="UP000000322"/>
    </source>
</evidence>
<dbReference type="GO" id="GO:0006524">
    <property type="term" value="P:alanine catabolic process"/>
    <property type="evidence" value="ECO:0007669"/>
    <property type="project" value="TreeGrafter"/>
</dbReference>
<dbReference type="SMART" id="SM01002">
    <property type="entry name" value="AlaDh_PNT_C"/>
    <property type="match status" value="1"/>
</dbReference>
<feature type="domain" description="Alanine dehydrogenase/pyridine nucleotide transhydrogenase N-terminal" evidence="3">
    <location>
        <begin position="13"/>
        <end position="150"/>
    </location>
</feature>
<dbReference type="EMBL" id="CP001819">
    <property type="protein sequence ID" value="ACZ22635.1"/>
    <property type="molecule type" value="Genomic_DNA"/>
</dbReference>
<evidence type="ECO:0000256" key="1">
    <source>
        <dbReference type="ARBA" id="ARBA00023002"/>
    </source>
</evidence>
<sequence>MPGEPARPLLTLGVLGTSQKPDERRLPIHPSHLERIDVDLRERMIVESGYGQAFGMTDDRLAGLVGKVLPRDELIEHADVVLLPKPQAAELDGLRDGQVLWGWPHCVQDVDMTQQAIDRHLTLIAFEAMNHWSSDGRFALHVFHKNNEIAGYCSVLHALQLAGSTGDYGRRLNAIVIGFGATARGAVTALRAHGVHDVHVLTNRDVAAVGSPIHAARIVQLDHDDAAPHLSHVLTEEGRVPLAPYLAEFDIVVNCTLQDTDAPQTYLRESDLGAFAPGSLVVDVSCDEGMGFSWARPTTFAEPTFEVGDHILYYAVDHSPSYLWNSATWEISDAVLPFLRSVMEGPDGWASDETVSRAIEIRDGVVQNPAITRFQHRAEEYPHAVAG</sequence>
<dbReference type="InterPro" id="IPR036291">
    <property type="entry name" value="NAD(P)-bd_dom_sf"/>
</dbReference>
<organism evidence="4 5">
    <name type="scientific">Sanguibacter keddieii (strain ATCC 51767 / DSM 10542 / NCFB 3025 / ST-74)</name>
    <dbReference type="NCBI Taxonomy" id="446469"/>
    <lineage>
        <taxon>Bacteria</taxon>
        <taxon>Bacillati</taxon>
        <taxon>Actinomycetota</taxon>
        <taxon>Actinomycetes</taxon>
        <taxon>Micrococcales</taxon>
        <taxon>Sanguibacteraceae</taxon>
        <taxon>Sanguibacter</taxon>
    </lineage>
</organism>
<dbReference type="GO" id="GO:0047126">
    <property type="term" value="F:N5-(carboxyethyl)ornithine synthase activity"/>
    <property type="evidence" value="ECO:0007669"/>
    <property type="project" value="InterPro"/>
</dbReference>
<gene>
    <name evidence="4" type="ordered locus">Sked_27310</name>
</gene>
<dbReference type="eggNOG" id="COG0686">
    <property type="taxonomic scope" value="Bacteria"/>
</dbReference>
<dbReference type="Gene3D" id="3.40.50.720">
    <property type="entry name" value="NAD(P)-binding Rossmann-like Domain"/>
    <property type="match status" value="2"/>
</dbReference>
<name>D1BAT4_SANKS</name>
<evidence type="ECO:0000259" key="3">
    <source>
        <dbReference type="SMART" id="SM01003"/>
    </source>
</evidence>
<dbReference type="SUPFAM" id="SSF52283">
    <property type="entry name" value="Formate/glycerate dehydrogenase catalytic domain-like"/>
    <property type="match status" value="1"/>
</dbReference>
<keyword evidence="1" id="KW-0560">Oxidoreductase</keyword>
<dbReference type="RefSeq" id="WP_012867704.1">
    <property type="nucleotide sequence ID" value="NC_013521.1"/>
</dbReference>
<dbReference type="SUPFAM" id="SSF51735">
    <property type="entry name" value="NAD(P)-binding Rossmann-fold domains"/>
    <property type="match status" value="1"/>
</dbReference>
<reference evidence="4 5" key="1">
    <citation type="journal article" date="2009" name="Stand. Genomic Sci.">
        <title>Complete genome sequence of Sanguibacter keddieii type strain (ST-74).</title>
        <authorList>
            <person name="Ivanova N."/>
            <person name="Sikorski J."/>
            <person name="Sims D."/>
            <person name="Brettin T."/>
            <person name="Detter J.C."/>
            <person name="Han C."/>
            <person name="Lapidus A."/>
            <person name="Copeland A."/>
            <person name="Glavina Del Rio T."/>
            <person name="Nolan M."/>
            <person name="Chen F."/>
            <person name="Lucas S."/>
            <person name="Tice H."/>
            <person name="Cheng J.F."/>
            <person name="Bruce D."/>
            <person name="Goodwin L."/>
            <person name="Pitluck S."/>
            <person name="Pati A."/>
            <person name="Mavromatis K."/>
            <person name="Chen A."/>
            <person name="Palaniappan K."/>
            <person name="D'haeseleer P."/>
            <person name="Chain P."/>
            <person name="Bristow J."/>
            <person name="Eisen J.A."/>
            <person name="Markowitz V."/>
            <person name="Hugenholtz P."/>
            <person name="Goker M."/>
            <person name="Pukall R."/>
            <person name="Klenk H.P."/>
            <person name="Kyrpides N.C."/>
        </authorList>
    </citation>
    <scope>NUCLEOTIDE SEQUENCE [LARGE SCALE GENOMIC DNA]</scope>
    <source>
        <strain evidence="5">ATCC 51767 / DSM 10542 / NCFB 3025 / ST-74</strain>
    </source>
</reference>
<dbReference type="Pfam" id="PF05222">
    <property type="entry name" value="AlaDh_PNT_N"/>
    <property type="match status" value="1"/>
</dbReference>
<evidence type="ECO:0000259" key="2">
    <source>
        <dbReference type="SMART" id="SM01002"/>
    </source>
</evidence>
<dbReference type="AlphaFoldDB" id="D1BAT4"/>
<dbReference type="STRING" id="446469.Sked_27310"/>
<dbReference type="Pfam" id="PF01262">
    <property type="entry name" value="AlaDh_PNT_C"/>
    <property type="match status" value="1"/>
</dbReference>
<accession>D1BAT4</accession>
<dbReference type="Proteomes" id="UP000000322">
    <property type="component" value="Chromosome"/>
</dbReference>
<dbReference type="InterPro" id="IPR046951">
    <property type="entry name" value="CEOS"/>
</dbReference>
<dbReference type="InterPro" id="IPR007886">
    <property type="entry name" value="AlaDH/PNT_N"/>
</dbReference>
<dbReference type="SMART" id="SM01003">
    <property type="entry name" value="AlaDh_PNT_N"/>
    <property type="match status" value="1"/>
</dbReference>
<dbReference type="GO" id="GO:0000286">
    <property type="term" value="F:alanine dehydrogenase activity"/>
    <property type="evidence" value="ECO:0007669"/>
    <property type="project" value="TreeGrafter"/>
</dbReference>
<evidence type="ECO:0000313" key="4">
    <source>
        <dbReference type="EMBL" id="ACZ22635.1"/>
    </source>
</evidence>
<protein>
    <submittedName>
        <fullName evidence="4">Alanine dehydrogenase</fullName>
    </submittedName>
</protein>
<dbReference type="PANTHER" id="PTHR42795">
    <property type="entry name" value="ALANINE DEHYDROGENASE"/>
    <property type="match status" value="1"/>
</dbReference>
<keyword evidence="5" id="KW-1185">Reference proteome</keyword>
<dbReference type="HOGENOM" id="CLU_055768_1_0_11"/>
<feature type="domain" description="Alanine dehydrogenase/pyridine nucleotide transhydrogenase NAD(H)-binding" evidence="2">
    <location>
        <begin position="153"/>
        <end position="315"/>
    </location>
</feature>
<dbReference type="InterPro" id="IPR007698">
    <property type="entry name" value="AlaDH/PNT_NAD(H)-bd"/>
</dbReference>
<dbReference type="CDD" id="cd12181">
    <property type="entry name" value="ceo_syn"/>
    <property type="match status" value="1"/>
</dbReference>
<proteinExistence type="predicted"/>
<dbReference type="PANTHER" id="PTHR42795:SF1">
    <property type="entry name" value="ALANINE DEHYDROGENASE"/>
    <property type="match status" value="1"/>
</dbReference>
<dbReference type="KEGG" id="ske:Sked_27310"/>
<dbReference type="GO" id="GO:0005886">
    <property type="term" value="C:plasma membrane"/>
    <property type="evidence" value="ECO:0007669"/>
    <property type="project" value="TreeGrafter"/>
</dbReference>